<reference evidence="1" key="1">
    <citation type="journal article" date="2022" name="Microorganisms">
        <title>Two New Species of Filamentous Sulfur Bacteria of the Genus Thiothrix, Thiothrix winogradskyi sp. nov. and 'Candidatus Thiothrix sulfatifontis' sp. nov.</title>
        <authorList>
            <person name="Ravin N.V."/>
            <person name="Rossetti S."/>
            <person name="Beletsky A.V."/>
            <person name="Kadnikov V.V."/>
            <person name="Rudenko T.S."/>
            <person name="Smolyakov D.D."/>
            <person name="Moskvitina M.I."/>
            <person name="Gureeva M.V."/>
            <person name="Mardanov A.V."/>
            <person name="Grabovich M.Y."/>
        </authorList>
    </citation>
    <scope>NUCLEOTIDE SEQUENCE</scope>
    <source>
        <strain evidence="1">CT3</strain>
    </source>
</reference>
<protein>
    <submittedName>
        <fullName evidence="1">Uncharacterized protein</fullName>
    </submittedName>
</protein>
<dbReference type="RefSeq" id="WP_236498482.1">
    <property type="nucleotide sequence ID" value="NZ_CP091244.1"/>
</dbReference>
<evidence type="ECO:0000313" key="1">
    <source>
        <dbReference type="EMBL" id="UJS24160.1"/>
    </source>
</evidence>
<evidence type="ECO:0000313" key="2">
    <source>
        <dbReference type="Proteomes" id="UP001054801"/>
    </source>
</evidence>
<accession>A0ABY3SYI1</accession>
<organism evidence="1 2">
    <name type="scientific">Thiothrix winogradskyi</name>
    <dbReference type="NCBI Taxonomy" id="96472"/>
    <lineage>
        <taxon>Bacteria</taxon>
        <taxon>Pseudomonadati</taxon>
        <taxon>Pseudomonadota</taxon>
        <taxon>Gammaproteobacteria</taxon>
        <taxon>Thiotrichales</taxon>
        <taxon>Thiotrichaceae</taxon>
        <taxon>Thiothrix</taxon>
    </lineage>
</organism>
<dbReference type="Proteomes" id="UP001054801">
    <property type="component" value="Chromosome"/>
</dbReference>
<proteinExistence type="predicted"/>
<sequence>MMESLVEERRQRLQEQWRQLYASHDLETRVDEKMRIKAIIDPREPLKTH</sequence>
<dbReference type="EMBL" id="CP091244">
    <property type="protein sequence ID" value="UJS24160.1"/>
    <property type="molecule type" value="Genomic_DNA"/>
</dbReference>
<keyword evidence="2" id="KW-1185">Reference proteome</keyword>
<name>A0ABY3SYI1_9GAMM</name>
<gene>
    <name evidence="1" type="ORF">L2Y54_19860</name>
</gene>